<proteinExistence type="predicted"/>
<accession>A0ABT0UMU7</accession>
<protein>
    <submittedName>
        <fullName evidence="1">Dinucleotide-binding protein</fullName>
    </submittedName>
</protein>
<name>A0ABT0UMU7_9ACTN</name>
<dbReference type="InterPro" id="IPR036291">
    <property type="entry name" value="NAD(P)-bd_dom_sf"/>
</dbReference>
<reference evidence="1" key="1">
    <citation type="submission" date="2022-06" db="EMBL/GenBank/DDBJ databases">
        <title>Genome public.</title>
        <authorList>
            <person name="Sun Q."/>
        </authorList>
    </citation>
    <scope>NUCLEOTIDE SEQUENCE</scope>
    <source>
        <strain evidence="1">CWNU-1</strain>
    </source>
</reference>
<organism evidence="1 2">
    <name type="scientific">Streptomyces albipurpureus</name>
    <dbReference type="NCBI Taxonomy" id="2897419"/>
    <lineage>
        <taxon>Bacteria</taxon>
        <taxon>Bacillati</taxon>
        <taxon>Actinomycetota</taxon>
        <taxon>Actinomycetes</taxon>
        <taxon>Kitasatosporales</taxon>
        <taxon>Streptomycetaceae</taxon>
        <taxon>Streptomyces</taxon>
    </lineage>
</organism>
<dbReference type="RefSeq" id="WP_250920105.1">
    <property type="nucleotide sequence ID" value="NZ_JAMQAW010000012.1"/>
</dbReference>
<dbReference type="Proteomes" id="UP001431429">
    <property type="component" value="Unassembled WGS sequence"/>
</dbReference>
<sequence length="182" mass="18867">MKITIVGRGRVGGGLARLWTSAGHAVTGLGQDGGDAAGADVVVVAVPGHAIADALGKVSGLASQMTLDATNVYQERDNSFPSLSHQVKSIVGGPTAKAFSTVFAAAYTQISAQRIRPSNLFASDPAARSTAEQLIRDAGFDPVHVGELDPGARLLEDSSSLTRALATQMGPFFYRYGRPGEL</sequence>
<comment type="caution">
    <text evidence="1">The sequence shown here is derived from an EMBL/GenBank/DDBJ whole genome shotgun (WGS) entry which is preliminary data.</text>
</comment>
<evidence type="ECO:0000313" key="1">
    <source>
        <dbReference type="EMBL" id="MCM2389759.1"/>
    </source>
</evidence>
<dbReference type="Gene3D" id="3.40.50.720">
    <property type="entry name" value="NAD(P)-binding Rossmann-like Domain"/>
    <property type="match status" value="1"/>
</dbReference>
<dbReference type="EMBL" id="JAMQAW010000012">
    <property type="protein sequence ID" value="MCM2389759.1"/>
    <property type="molecule type" value="Genomic_DNA"/>
</dbReference>
<dbReference type="SUPFAM" id="SSF51735">
    <property type="entry name" value="NAD(P)-binding Rossmann-fold domains"/>
    <property type="match status" value="1"/>
</dbReference>
<keyword evidence="2" id="KW-1185">Reference proteome</keyword>
<gene>
    <name evidence="1" type="ORF">NBG84_15930</name>
</gene>
<evidence type="ECO:0000313" key="2">
    <source>
        <dbReference type="Proteomes" id="UP001431429"/>
    </source>
</evidence>